<dbReference type="GO" id="GO:0004553">
    <property type="term" value="F:hydrolase activity, hydrolyzing O-glycosyl compounds"/>
    <property type="evidence" value="ECO:0007669"/>
    <property type="project" value="InterPro"/>
</dbReference>
<dbReference type="Gene3D" id="2.60.120.200">
    <property type="match status" value="1"/>
</dbReference>
<dbReference type="GeneID" id="54344584"/>
<feature type="domain" description="GH16" evidence="3">
    <location>
        <begin position="63"/>
        <end position="307"/>
    </location>
</feature>
<dbReference type="RefSeq" id="XP_033444702.1">
    <property type="nucleotide sequence ID" value="XM_033586938.1"/>
</dbReference>
<evidence type="ECO:0000313" key="5">
    <source>
        <dbReference type="Proteomes" id="UP000800082"/>
    </source>
</evidence>
<dbReference type="EMBL" id="ML978993">
    <property type="protein sequence ID" value="KAF1924449.1"/>
    <property type="molecule type" value="Genomic_DNA"/>
</dbReference>
<dbReference type="InterPro" id="IPR013320">
    <property type="entry name" value="ConA-like_dom_sf"/>
</dbReference>
<dbReference type="Pfam" id="PF00722">
    <property type="entry name" value="Glyco_hydro_16"/>
    <property type="match status" value="1"/>
</dbReference>
<dbReference type="SUPFAM" id="SSF49899">
    <property type="entry name" value="Concanavalin A-like lectins/glucanases"/>
    <property type="match status" value="1"/>
</dbReference>
<keyword evidence="4" id="KW-0378">Hydrolase</keyword>
<feature type="chain" id="PRO_5025364568" evidence="2">
    <location>
        <begin position="22"/>
        <end position="368"/>
    </location>
</feature>
<gene>
    <name evidence="4" type="ORF">M421DRAFT_103773</name>
</gene>
<dbReference type="CDD" id="cd00413">
    <property type="entry name" value="Glyco_hydrolase_16"/>
    <property type="match status" value="1"/>
</dbReference>
<keyword evidence="5" id="KW-1185">Reference proteome</keyword>
<evidence type="ECO:0000256" key="1">
    <source>
        <dbReference type="SAM" id="Phobius"/>
    </source>
</evidence>
<feature type="signal peptide" evidence="2">
    <location>
        <begin position="1"/>
        <end position="21"/>
    </location>
</feature>
<evidence type="ECO:0000259" key="3">
    <source>
        <dbReference type="PROSITE" id="PS51762"/>
    </source>
</evidence>
<evidence type="ECO:0000313" key="4">
    <source>
        <dbReference type="EMBL" id="KAF1924449.1"/>
    </source>
</evidence>
<dbReference type="InterPro" id="IPR000757">
    <property type="entry name" value="Beta-glucanase-like"/>
</dbReference>
<dbReference type="PANTHER" id="PTHR38121">
    <property type="entry name" value="GH16 DOMAIN-CONTAINING PROTEIN"/>
    <property type="match status" value="1"/>
</dbReference>
<dbReference type="AlphaFoldDB" id="A0A6A5RAV6"/>
<keyword evidence="1" id="KW-1133">Transmembrane helix</keyword>
<feature type="transmembrane region" description="Helical" evidence="1">
    <location>
        <begin position="345"/>
        <end position="366"/>
    </location>
</feature>
<name>A0A6A5RAV6_9PLEO</name>
<accession>A0A6A5RAV6</accession>
<organism evidence="4 5">
    <name type="scientific">Didymella exigua CBS 183.55</name>
    <dbReference type="NCBI Taxonomy" id="1150837"/>
    <lineage>
        <taxon>Eukaryota</taxon>
        <taxon>Fungi</taxon>
        <taxon>Dikarya</taxon>
        <taxon>Ascomycota</taxon>
        <taxon>Pezizomycotina</taxon>
        <taxon>Dothideomycetes</taxon>
        <taxon>Pleosporomycetidae</taxon>
        <taxon>Pleosporales</taxon>
        <taxon>Pleosporineae</taxon>
        <taxon>Didymellaceae</taxon>
        <taxon>Didymella</taxon>
    </lineage>
</organism>
<proteinExistence type="predicted"/>
<keyword evidence="1" id="KW-0472">Membrane</keyword>
<protein>
    <submittedName>
        <fullName evidence="4">Glycoside hydrolase family 16 protein</fullName>
    </submittedName>
</protein>
<dbReference type="PANTHER" id="PTHR38121:SF4">
    <property type="entry name" value="GH16 DOMAIN-CONTAINING PROTEIN-RELATED"/>
    <property type="match status" value="1"/>
</dbReference>
<dbReference type="OrthoDB" id="4388755at2759"/>
<dbReference type="Proteomes" id="UP000800082">
    <property type="component" value="Unassembled WGS sequence"/>
</dbReference>
<evidence type="ECO:0000256" key="2">
    <source>
        <dbReference type="SAM" id="SignalP"/>
    </source>
</evidence>
<dbReference type="GO" id="GO:0005975">
    <property type="term" value="P:carbohydrate metabolic process"/>
    <property type="evidence" value="ECO:0007669"/>
    <property type="project" value="InterPro"/>
</dbReference>
<dbReference type="PROSITE" id="PS51762">
    <property type="entry name" value="GH16_2"/>
    <property type="match status" value="1"/>
</dbReference>
<sequence length="368" mass="40689">MLSFPARLGASLLPLAALALATSPYTSSRSEKPKDNNADCNCYVVQSGADSATPEYFQYYRFYDFRNLPGGLSSPPGQVNGSDGLEPTWQPDLFNSDDWQYDWGTQNWSKPATDDFPIPMSNSYANIYLAQENDTSYLALRTSREDGYQSAGEMENEQKNLMHVSMRMHGRVVGDKGAVAGFFTFVNDDNESDIEILTRDPLDTIRYTNQPSVGKDGNEIAQASVASTNLPSWEEWHTHRIDWLPKNSFWFLNDRQVAANTYSVPRVQSYMVLNMWSDGGEWSGNMTEGGSAEFHVQWIEMTFNTSGAYHGKNQKRASKGCEVVCKIDDVAQKGTPEVVSVNKSAAAAVGVSWGLLVVVGVVGVFVGL</sequence>
<keyword evidence="1" id="KW-0812">Transmembrane</keyword>
<reference evidence="4" key="1">
    <citation type="journal article" date="2020" name="Stud. Mycol.">
        <title>101 Dothideomycetes genomes: a test case for predicting lifestyles and emergence of pathogens.</title>
        <authorList>
            <person name="Haridas S."/>
            <person name="Albert R."/>
            <person name="Binder M."/>
            <person name="Bloem J."/>
            <person name="Labutti K."/>
            <person name="Salamov A."/>
            <person name="Andreopoulos B."/>
            <person name="Baker S."/>
            <person name="Barry K."/>
            <person name="Bills G."/>
            <person name="Bluhm B."/>
            <person name="Cannon C."/>
            <person name="Castanera R."/>
            <person name="Culley D."/>
            <person name="Daum C."/>
            <person name="Ezra D."/>
            <person name="Gonzalez J."/>
            <person name="Henrissat B."/>
            <person name="Kuo A."/>
            <person name="Liang C."/>
            <person name="Lipzen A."/>
            <person name="Lutzoni F."/>
            <person name="Magnuson J."/>
            <person name="Mondo S."/>
            <person name="Nolan M."/>
            <person name="Ohm R."/>
            <person name="Pangilinan J."/>
            <person name="Park H.-J."/>
            <person name="Ramirez L."/>
            <person name="Alfaro M."/>
            <person name="Sun H."/>
            <person name="Tritt A."/>
            <person name="Yoshinaga Y."/>
            <person name="Zwiers L.-H."/>
            <person name="Turgeon B."/>
            <person name="Goodwin S."/>
            <person name="Spatafora J."/>
            <person name="Crous P."/>
            <person name="Grigoriev I."/>
        </authorList>
    </citation>
    <scope>NUCLEOTIDE SEQUENCE</scope>
    <source>
        <strain evidence="4">CBS 183.55</strain>
    </source>
</reference>
<keyword evidence="2" id="KW-0732">Signal</keyword>